<dbReference type="AlphaFoldDB" id="A0A6J3KJR5"/>
<reference evidence="4" key="1">
    <citation type="submission" date="2025-08" db="UniProtKB">
        <authorList>
            <consortium name="RefSeq"/>
        </authorList>
    </citation>
    <scope>IDENTIFICATION</scope>
    <source>
        <tissue evidence="4">Muscle</tissue>
    </source>
</reference>
<organism evidence="3 4">
    <name type="scientific">Bombus vosnesenskii</name>
    <dbReference type="NCBI Taxonomy" id="207650"/>
    <lineage>
        <taxon>Eukaryota</taxon>
        <taxon>Metazoa</taxon>
        <taxon>Ecdysozoa</taxon>
        <taxon>Arthropoda</taxon>
        <taxon>Hexapoda</taxon>
        <taxon>Insecta</taxon>
        <taxon>Pterygota</taxon>
        <taxon>Neoptera</taxon>
        <taxon>Endopterygota</taxon>
        <taxon>Hymenoptera</taxon>
        <taxon>Apocrita</taxon>
        <taxon>Aculeata</taxon>
        <taxon>Apoidea</taxon>
        <taxon>Anthophila</taxon>
        <taxon>Apidae</taxon>
        <taxon>Bombus</taxon>
        <taxon>Pyrobombus</taxon>
    </lineage>
</organism>
<keyword evidence="3" id="KW-1185">Reference proteome</keyword>
<evidence type="ECO:0000313" key="4">
    <source>
        <dbReference type="RefSeq" id="XP_033353407.1"/>
    </source>
</evidence>
<dbReference type="GeneID" id="117235468"/>
<dbReference type="RefSeq" id="XP_033353407.1">
    <property type="nucleotide sequence ID" value="XM_033497516.1"/>
</dbReference>
<feature type="chain" id="PRO_5026914165" evidence="2">
    <location>
        <begin position="18"/>
        <end position="593"/>
    </location>
</feature>
<dbReference type="KEGG" id="bvk:117235468"/>
<keyword evidence="1" id="KW-1133">Transmembrane helix</keyword>
<proteinExistence type="predicted"/>
<keyword evidence="2" id="KW-0732">Signal</keyword>
<keyword evidence="1" id="KW-0472">Membrane</keyword>
<protein>
    <submittedName>
        <fullName evidence="4">Uncharacterized protein LOC117235468</fullName>
    </submittedName>
</protein>
<accession>A0A6J3KJR5</accession>
<name>A0A6J3KJR5_9HYME</name>
<evidence type="ECO:0000313" key="3">
    <source>
        <dbReference type="Proteomes" id="UP000504631"/>
    </source>
</evidence>
<keyword evidence="1" id="KW-0812">Transmembrane</keyword>
<feature type="signal peptide" evidence="2">
    <location>
        <begin position="1"/>
        <end position="17"/>
    </location>
</feature>
<dbReference type="Proteomes" id="UP000504631">
    <property type="component" value="Unplaced"/>
</dbReference>
<gene>
    <name evidence="4" type="primary">LOC117235468</name>
</gene>
<evidence type="ECO:0000256" key="1">
    <source>
        <dbReference type="SAM" id="Phobius"/>
    </source>
</evidence>
<evidence type="ECO:0000256" key="2">
    <source>
        <dbReference type="SAM" id="SignalP"/>
    </source>
</evidence>
<sequence length="593" mass="69157">MLKGYMITAFLIAVTYSSFPYTNERKYICDADGCKILTNNLNNNISSIRYCTSEDISTDVNFSIIENKNEASESPAIIQINLKPPKSICKYVLTLLTNASTSEEKCVNYKFHNSYGSETHTRSTIWFVSDKQYQNTIGIFVPYIFTACYSVQFSFDKDVKMLKHNKFIKTKYKRTEIMTPIFECTYDYNIDKKMGLLEVLLYKPMVTAGVIRLGKLWYDSSGNESCPFNKKEFPNAVWSFNVLDSYLGDKNYNFNTTLLTNEIYNRNLTFQTEISQKVNYCVSIFLYRDIRCQEYTLWEPPDICSWYQSCQDITISTFGVPTKINSDTTSYSYLPITIITLTIFTIIGIMYLIYIIHIYSMQGKSFQRNIFNGNVLKTNETKYKKKEKFEDANVKNTDIILLYPKGSESFMALMADFRGLLSHVCRCVVHDWYDGMQWNYVAEVGAFDWFAEMLHKECRVVWVDTPIMRALITQRFNNSLSVKNLEQYSFINIGDFRDAVFPTVFNLSKRNIGKSTLQEPKHFIVRLKEFDNFENDNDPFVDLSPHMRYFIPQDLNLLCSDLSAVDLNIIVPFTGQEDLIKQHLHYVKLDFYK</sequence>
<feature type="transmembrane region" description="Helical" evidence="1">
    <location>
        <begin position="333"/>
        <end position="359"/>
    </location>
</feature>
<dbReference type="Gene3D" id="3.40.50.11530">
    <property type="match status" value="1"/>
</dbReference>